<gene>
    <name evidence="2" type="ORF">BCR34DRAFT_606287</name>
</gene>
<keyword evidence="3" id="KW-1185">Reference proteome</keyword>
<proteinExistence type="predicted"/>
<dbReference type="EMBL" id="MCFA01000184">
    <property type="protein sequence ID" value="ORY00388.1"/>
    <property type="molecule type" value="Genomic_DNA"/>
</dbReference>
<dbReference type="Proteomes" id="UP000193144">
    <property type="component" value="Unassembled WGS sequence"/>
</dbReference>
<reference evidence="2 3" key="1">
    <citation type="submission" date="2016-07" db="EMBL/GenBank/DDBJ databases">
        <title>Pervasive Adenine N6-methylation of Active Genes in Fungi.</title>
        <authorList>
            <consortium name="DOE Joint Genome Institute"/>
            <person name="Mondo S.J."/>
            <person name="Dannebaum R.O."/>
            <person name="Kuo R.C."/>
            <person name="Labutti K."/>
            <person name="Haridas S."/>
            <person name="Kuo A."/>
            <person name="Salamov A."/>
            <person name="Ahrendt S.R."/>
            <person name="Lipzen A."/>
            <person name="Sullivan W."/>
            <person name="Andreopoulos W.B."/>
            <person name="Clum A."/>
            <person name="Lindquist E."/>
            <person name="Daum C."/>
            <person name="Ramamoorthy G.K."/>
            <person name="Gryganskyi A."/>
            <person name="Culley D."/>
            <person name="Magnuson J.K."/>
            <person name="James T.Y."/>
            <person name="O'Malley M.A."/>
            <person name="Stajich J.E."/>
            <person name="Spatafora J.W."/>
            <person name="Visel A."/>
            <person name="Grigoriev I.V."/>
        </authorList>
    </citation>
    <scope>NUCLEOTIDE SEQUENCE [LARGE SCALE GENOMIC DNA]</scope>
    <source>
        <strain evidence="2 3">CBS 115471</strain>
    </source>
</reference>
<evidence type="ECO:0000313" key="2">
    <source>
        <dbReference type="EMBL" id="ORY00388.1"/>
    </source>
</evidence>
<feature type="compositionally biased region" description="Low complexity" evidence="1">
    <location>
        <begin position="234"/>
        <end position="245"/>
    </location>
</feature>
<evidence type="ECO:0000313" key="3">
    <source>
        <dbReference type="Proteomes" id="UP000193144"/>
    </source>
</evidence>
<feature type="region of interest" description="Disordered" evidence="1">
    <location>
        <begin position="36"/>
        <end position="67"/>
    </location>
</feature>
<comment type="caution">
    <text evidence="2">The sequence shown here is derived from an EMBL/GenBank/DDBJ whole genome shotgun (WGS) entry which is preliminary data.</text>
</comment>
<organism evidence="2 3">
    <name type="scientific">Clohesyomyces aquaticus</name>
    <dbReference type="NCBI Taxonomy" id="1231657"/>
    <lineage>
        <taxon>Eukaryota</taxon>
        <taxon>Fungi</taxon>
        <taxon>Dikarya</taxon>
        <taxon>Ascomycota</taxon>
        <taxon>Pezizomycotina</taxon>
        <taxon>Dothideomycetes</taxon>
        <taxon>Pleosporomycetidae</taxon>
        <taxon>Pleosporales</taxon>
        <taxon>Lindgomycetaceae</taxon>
        <taxon>Clohesyomyces</taxon>
    </lineage>
</organism>
<dbReference type="AlphaFoldDB" id="A0A1Y1YQS6"/>
<feature type="compositionally biased region" description="Low complexity" evidence="1">
    <location>
        <begin position="183"/>
        <end position="203"/>
    </location>
</feature>
<protein>
    <submittedName>
        <fullName evidence="2">Uncharacterized protein</fullName>
    </submittedName>
</protein>
<feature type="region of interest" description="Disordered" evidence="1">
    <location>
        <begin position="181"/>
        <end position="266"/>
    </location>
</feature>
<name>A0A1Y1YQS6_9PLEO</name>
<sequence>MQPAHLPSANTYSSPWSRRTSHTLRRFTPAHITLLQGANNGSLPEPWDLDPVPPYQPHHQHEPGSNHPPALLAMYTQAEITSETRVLYRADRFEDHGGVPRERTEILPLWTEIPASPPEYAEVDEWRERRALSWVEGVSENDSAARDYLREQRWRERCRQRHTFTQGLERTLGWDAYSPTGHRTLPFRPRTPRRSPTPGTPLLVTTMAPPAYNRGRRGAISGRSINPTRPPAPSSSLPRPSPSSTIRESEPSGAMFEDDNNLYSDY</sequence>
<accession>A0A1Y1YQS6</accession>
<evidence type="ECO:0000256" key="1">
    <source>
        <dbReference type="SAM" id="MobiDB-lite"/>
    </source>
</evidence>
<feature type="compositionally biased region" description="Low complexity" evidence="1">
    <location>
        <begin position="218"/>
        <end position="227"/>
    </location>
</feature>